<organism evidence="1 2">
    <name type="scientific">Brucella cytisi</name>
    <dbReference type="NCBI Taxonomy" id="407152"/>
    <lineage>
        <taxon>Bacteria</taxon>
        <taxon>Pseudomonadati</taxon>
        <taxon>Pseudomonadota</taxon>
        <taxon>Alphaproteobacteria</taxon>
        <taxon>Hyphomicrobiales</taxon>
        <taxon>Brucellaceae</taxon>
        <taxon>Brucella/Ochrobactrum group</taxon>
        <taxon>Brucella</taxon>
    </lineage>
</organism>
<protein>
    <submittedName>
        <fullName evidence="1">Conjugal transfer protein TrbH</fullName>
    </submittedName>
</protein>
<proteinExistence type="predicted"/>
<reference evidence="1 2" key="1">
    <citation type="submission" date="2016-10" db="EMBL/GenBank/DDBJ databases">
        <title>The Draft Genome Sequence of the Potato Rhizosphere Bacteria Ochrobactrum sp. IPA7.2.</title>
        <authorList>
            <person name="Gogoleva N.E."/>
            <person name="Khlopko Y.A."/>
            <person name="Burygin G.L."/>
            <person name="Plotnikov A.O."/>
        </authorList>
    </citation>
    <scope>NUCLEOTIDE SEQUENCE [LARGE SCALE GENOMIC DNA]</scope>
    <source>
        <strain evidence="1 2">IPA7.2</strain>
    </source>
</reference>
<evidence type="ECO:0000313" key="2">
    <source>
        <dbReference type="Proteomes" id="UP000182985"/>
    </source>
</evidence>
<evidence type="ECO:0000313" key="1">
    <source>
        <dbReference type="EMBL" id="OIS94191.1"/>
    </source>
</evidence>
<dbReference type="NCBIfam" id="NF010409">
    <property type="entry name" value="PRK13835.1"/>
    <property type="match status" value="1"/>
</dbReference>
<name>A0A1J6I0Z4_9HYPH</name>
<accession>A0A1J6I0Z4</accession>
<comment type="caution">
    <text evidence="1">The sequence shown here is derived from an EMBL/GenBank/DDBJ whole genome shotgun (WGS) entry which is preliminary data.</text>
</comment>
<dbReference type="EMBL" id="MOEC01000005">
    <property type="protein sequence ID" value="OIS94191.1"/>
    <property type="molecule type" value="Genomic_DNA"/>
</dbReference>
<keyword evidence="2" id="KW-1185">Reference proteome</keyword>
<dbReference type="OrthoDB" id="8254779at2"/>
<gene>
    <name evidence="1" type="ORF">BLA27_06610</name>
</gene>
<dbReference type="RefSeq" id="WP_071631007.1">
    <property type="nucleotide sequence ID" value="NZ_MOEC01000005.1"/>
</dbReference>
<sequence>MNFSWPSIRRQIALFSAMAGILSGCQTNKADSFMASRLADDVSVAAAEGIANDLVAHLAQQVGPGTGTVLLRQDGSVFGKAFDTALKNRGYAVVTNQKWDAKERVIPIAYVVIPFEGQLLARLTSDKVELGRAYMITQSGAQPANPLSIMRQG</sequence>
<dbReference type="Proteomes" id="UP000182985">
    <property type="component" value="Unassembled WGS sequence"/>
</dbReference>
<dbReference type="AlphaFoldDB" id="A0A1J6I0Z4"/>